<dbReference type="PANTHER" id="PTHR46623:SF10">
    <property type="entry name" value="CARBOXYMETHYLENEBUTENOLIDASE HOMOLOG"/>
    <property type="match status" value="1"/>
</dbReference>
<keyword evidence="3" id="KW-1185">Reference proteome</keyword>
<comment type="caution">
    <text evidence="2">The sequence shown here is derived from an EMBL/GenBank/DDBJ whole genome shotgun (WGS) entry which is preliminary data.</text>
</comment>
<dbReference type="InterPro" id="IPR002925">
    <property type="entry name" value="Dienelactn_hydro"/>
</dbReference>
<evidence type="ECO:0000259" key="1">
    <source>
        <dbReference type="Pfam" id="PF01738"/>
    </source>
</evidence>
<evidence type="ECO:0000313" key="3">
    <source>
        <dbReference type="Proteomes" id="UP001150259"/>
    </source>
</evidence>
<dbReference type="RefSeq" id="WP_272463706.1">
    <property type="nucleotide sequence ID" value="NZ_JAPFQL010000112.1"/>
</dbReference>
<protein>
    <submittedName>
        <fullName evidence="2">Dienelactone hydrolase family protein</fullName>
    </submittedName>
</protein>
<name>A0ABT5GLP2_9MICO</name>
<dbReference type="Proteomes" id="UP001150259">
    <property type="component" value="Unassembled WGS sequence"/>
</dbReference>
<organism evidence="2 3">
    <name type="scientific">Intrasporangium calvum</name>
    <dbReference type="NCBI Taxonomy" id="53358"/>
    <lineage>
        <taxon>Bacteria</taxon>
        <taxon>Bacillati</taxon>
        <taxon>Actinomycetota</taxon>
        <taxon>Actinomycetes</taxon>
        <taxon>Micrococcales</taxon>
        <taxon>Intrasporangiaceae</taxon>
        <taxon>Intrasporangium</taxon>
    </lineage>
</organism>
<dbReference type="GO" id="GO:0016787">
    <property type="term" value="F:hydrolase activity"/>
    <property type="evidence" value="ECO:0007669"/>
    <property type="project" value="UniProtKB-KW"/>
</dbReference>
<dbReference type="EMBL" id="JAPFQL010000112">
    <property type="protein sequence ID" value="MDC5699147.1"/>
    <property type="molecule type" value="Genomic_DNA"/>
</dbReference>
<dbReference type="InterPro" id="IPR029058">
    <property type="entry name" value="AB_hydrolase_fold"/>
</dbReference>
<gene>
    <name evidence="2" type="ORF">OO014_18005</name>
</gene>
<dbReference type="PANTHER" id="PTHR46623">
    <property type="entry name" value="CARBOXYMETHYLENEBUTENOLIDASE-RELATED"/>
    <property type="match status" value="1"/>
</dbReference>
<dbReference type="SUPFAM" id="SSF53474">
    <property type="entry name" value="alpha/beta-Hydrolases"/>
    <property type="match status" value="1"/>
</dbReference>
<dbReference type="InterPro" id="IPR051049">
    <property type="entry name" value="Dienelactone_hydrolase-like"/>
</dbReference>
<accession>A0ABT5GLP2</accession>
<proteinExistence type="predicted"/>
<reference evidence="2 3" key="1">
    <citation type="submission" date="2022-11" db="EMBL/GenBank/DDBJ databases">
        <title>Anaerobic phenanthrene biodegradation by a DNRA strain PheN6.</title>
        <authorList>
            <person name="Zhang Z."/>
        </authorList>
    </citation>
    <scope>NUCLEOTIDE SEQUENCE [LARGE SCALE GENOMIC DNA]</scope>
    <source>
        <strain evidence="2 3">PheN6</strain>
    </source>
</reference>
<keyword evidence="2" id="KW-0378">Hydrolase</keyword>
<evidence type="ECO:0000313" key="2">
    <source>
        <dbReference type="EMBL" id="MDC5699147.1"/>
    </source>
</evidence>
<dbReference type="Pfam" id="PF01738">
    <property type="entry name" value="DLH"/>
    <property type="match status" value="1"/>
</dbReference>
<dbReference type="Gene3D" id="3.40.50.1820">
    <property type="entry name" value="alpha/beta hydrolase"/>
    <property type="match status" value="1"/>
</dbReference>
<feature type="domain" description="Dienelactone hydrolase" evidence="1">
    <location>
        <begin position="13"/>
        <end position="246"/>
    </location>
</feature>
<sequence>MVIQLPAADGTAEAYVARPPGAGPDASLPGVLLFMDAIGLRPRIFEMADRIASWGYVVLAPNVFYRNGTAAETTPGRPLDSEEARREFFTVASRRISSLSTKRAVADIAAYVAALTSREDVRTPIGVVGYCMGARLAVRAAAAHPDVVAACAGFHGGGLASDAADSPHLALPAARAEFVFGHADHDPSMDTEAVARLEEALRVSGLAATNEIYEGAAHGYTMADTAVYDEAATERHFAALKDLFDRTLP</sequence>